<evidence type="ECO:0000256" key="1">
    <source>
        <dbReference type="SAM" id="Phobius"/>
    </source>
</evidence>
<feature type="transmembrane region" description="Helical" evidence="1">
    <location>
        <begin position="21"/>
        <end position="39"/>
    </location>
</feature>
<evidence type="ECO:0000313" key="3">
    <source>
        <dbReference type="Proteomes" id="UP000184520"/>
    </source>
</evidence>
<organism evidence="2 3">
    <name type="scientific">Marisediminitalea aggregata</name>
    <dbReference type="NCBI Taxonomy" id="634436"/>
    <lineage>
        <taxon>Bacteria</taxon>
        <taxon>Pseudomonadati</taxon>
        <taxon>Pseudomonadota</taxon>
        <taxon>Gammaproteobacteria</taxon>
        <taxon>Alteromonadales</taxon>
        <taxon>Alteromonadaceae</taxon>
        <taxon>Marisediminitalea</taxon>
    </lineage>
</organism>
<keyword evidence="1" id="KW-1133">Transmembrane helix</keyword>
<dbReference type="Proteomes" id="UP000184520">
    <property type="component" value="Unassembled WGS sequence"/>
</dbReference>
<accession>A0A1M5QH19</accession>
<evidence type="ECO:0000313" key="2">
    <source>
        <dbReference type="EMBL" id="SHH13208.1"/>
    </source>
</evidence>
<name>A0A1M5QH19_9ALTE</name>
<sequence length="41" mass="4585">MFFSVYAQASLLIQAKALMKLLQWVLLFPIGLLAIIGSVEF</sequence>
<dbReference type="RefSeq" id="WP_281250820.1">
    <property type="nucleotide sequence ID" value="NZ_FQWD01000006.1"/>
</dbReference>
<keyword evidence="1" id="KW-0812">Transmembrane</keyword>
<keyword evidence="3" id="KW-1185">Reference proteome</keyword>
<dbReference type="AlphaFoldDB" id="A0A1M5QH19"/>
<keyword evidence="1" id="KW-0472">Membrane</keyword>
<reference evidence="3" key="1">
    <citation type="submission" date="2016-11" db="EMBL/GenBank/DDBJ databases">
        <authorList>
            <person name="Varghese N."/>
            <person name="Submissions S."/>
        </authorList>
    </citation>
    <scope>NUCLEOTIDE SEQUENCE [LARGE SCALE GENOMIC DNA]</scope>
    <source>
        <strain evidence="3">CGMCC 1.8995</strain>
    </source>
</reference>
<dbReference type="EMBL" id="FQWD01000006">
    <property type="protein sequence ID" value="SHH13208.1"/>
    <property type="molecule type" value="Genomic_DNA"/>
</dbReference>
<dbReference type="STRING" id="634436.SAMN05216361_3896"/>
<gene>
    <name evidence="2" type="ORF">SAMN05216361_3896</name>
</gene>
<proteinExistence type="predicted"/>
<protein>
    <submittedName>
        <fullName evidence="2">Uncharacterized protein</fullName>
    </submittedName>
</protein>